<dbReference type="PANTHER" id="PTHR18964">
    <property type="entry name" value="ROK (REPRESSOR, ORF, KINASE) FAMILY"/>
    <property type="match status" value="1"/>
</dbReference>
<dbReference type="SUPFAM" id="SSF53067">
    <property type="entry name" value="Actin-like ATPase domain"/>
    <property type="match status" value="1"/>
</dbReference>
<evidence type="ECO:0000313" key="2">
    <source>
        <dbReference type="EMBL" id="AWN23400.1"/>
    </source>
</evidence>
<keyword evidence="3" id="KW-1185">Reference proteome</keyword>
<dbReference type="PROSITE" id="PS01125">
    <property type="entry name" value="ROK"/>
    <property type="match status" value="1"/>
</dbReference>
<evidence type="ECO:0000313" key="3">
    <source>
        <dbReference type="Proteomes" id="UP000245368"/>
    </source>
</evidence>
<dbReference type="InterPro" id="IPR036388">
    <property type="entry name" value="WH-like_DNA-bd_sf"/>
</dbReference>
<comment type="similarity">
    <text evidence="1">Belongs to the ROK (NagC/XylR) family.</text>
</comment>
<evidence type="ECO:0000256" key="1">
    <source>
        <dbReference type="ARBA" id="ARBA00006479"/>
    </source>
</evidence>
<organism evidence="2 3">
    <name type="scientific">Deinococcus irradiatisoli</name>
    <dbReference type="NCBI Taxonomy" id="2202254"/>
    <lineage>
        <taxon>Bacteria</taxon>
        <taxon>Thermotogati</taxon>
        <taxon>Deinococcota</taxon>
        <taxon>Deinococci</taxon>
        <taxon>Deinococcales</taxon>
        <taxon>Deinococcaceae</taxon>
        <taxon>Deinococcus</taxon>
    </lineage>
</organism>
<dbReference type="OrthoDB" id="9796533at2"/>
<dbReference type="InterPro" id="IPR036390">
    <property type="entry name" value="WH_DNA-bd_sf"/>
</dbReference>
<dbReference type="Proteomes" id="UP000245368">
    <property type="component" value="Chromosome"/>
</dbReference>
<sequence length="451" mass="46621">MPQVTEHAALDQAAIRSRHLLQLLSRLWAGDLARVDLARELHLSRSAVSSLVSELIAANLVKEGGVRGAESRNVQTGRRATLLSLNAQAAYLLAVDVGASHLRVDVLDLRCVSLASCQIDHDVAEGPAATYARVAELSRAALKRAGIRKTQLALAGVSVPGPVAAHTGQVMAPHIPGWNGVNVGSELGALLGLPTLIENDANLGVLAEYRFGAHRGEPDLLYLKLATGIGAGIMFGGQLYRGSRGGAGEIGHIAINEQGPVGRSGSPGSLESYAAAQVLLAMAAERRAAGHPTRLPAQLSFADLLADPEDPLVQTIWREVGHHLGVAISTALNLFNPGAVVLGGRLAQAGGTLLDAVRASAAPRTMGINHEGVSIDLSRLGADAGVLGVGAMLLGELLTPRGLVHLCEVSRLSGEPDPTQASRAPPDSARSAASHIVHGSEFPFGSSKGVV</sequence>
<dbReference type="Gene3D" id="3.30.420.40">
    <property type="match status" value="2"/>
</dbReference>
<protein>
    <submittedName>
        <fullName evidence="2">ROK family transcriptional regulator</fullName>
    </submittedName>
</protein>
<dbReference type="RefSeq" id="WP_109827128.1">
    <property type="nucleotide sequence ID" value="NZ_CP029494.1"/>
</dbReference>
<dbReference type="InterPro" id="IPR043129">
    <property type="entry name" value="ATPase_NBD"/>
</dbReference>
<dbReference type="KEGG" id="dez:DKM44_09300"/>
<name>A0A2Z3JJ71_9DEIO</name>
<reference evidence="2 3" key="1">
    <citation type="submission" date="2018-05" db="EMBL/GenBank/DDBJ databases">
        <title>Complete Genome Sequence of Deinococcus sp. strain 17bor-2.</title>
        <authorList>
            <person name="Srinivasan S."/>
        </authorList>
    </citation>
    <scope>NUCLEOTIDE SEQUENCE [LARGE SCALE GENOMIC DNA]</scope>
    <source>
        <strain evidence="2 3">17bor-2</strain>
    </source>
</reference>
<proteinExistence type="inferred from homology"/>
<dbReference type="InterPro" id="IPR000600">
    <property type="entry name" value="ROK"/>
</dbReference>
<dbReference type="PANTHER" id="PTHR18964:SF173">
    <property type="entry name" value="GLUCOKINASE"/>
    <property type="match status" value="1"/>
</dbReference>
<accession>A0A2Z3JJ71</accession>
<dbReference type="EMBL" id="CP029494">
    <property type="protein sequence ID" value="AWN23400.1"/>
    <property type="molecule type" value="Genomic_DNA"/>
</dbReference>
<dbReference type="SUPFAM" id="SSF46785">
    <property type="entry name" value="Winged helix' DNA-binding domain"/>
    <property type="match status" value="1"/>
</dbReference>
<dbReference type="Gene3D" id="1.10.10.10">
    <property type="entry name" value="Winged helix-like DNA-binding domain superfamily/Winged helix DNA-binding domain"/>
    <property type="match status" value="1"/>
</dbReference>
<dbReference type="AlphaFoldDB" id="A0A2Z3JJ71"/>
<dbReference type="InterPro" id="IPR049874">
    <property type="entry name" value="ROK_cs"/>
</dbReference>
<gene>
    <name evidence="2" type="ORF">DKM44_09300</name>
</gene>
<dbReference type="Pfam" id="PF00480">
    <property type="entry name" value="ROK"/>
    <property type="match status" value="1"/>
</dbReference>